<name>A0A087SM30_AUXPR</name>
<protein>
    <submittedName>
        <fullName evidence="2">Uncharacterized protein</fullName>
    </submittedName>
</protein>
<dbReference type="AlphaFoldDB" id="A0A087SM30"/>
<feature type="compositionally biased region" description="Basic and acidic residues" evidence="1">
    <location>
        <begin position="16"/>
        <end position="26"/>
    </location>
</feature>
<proteinExistence type="predicted"/>
<dbReference type="RefSeq" id="XP_011399732.1">
    <property type="nucleotide sequence ID" value="XM_011401430.1"/>
</dbReference>
<keyword evidence="3" id="KW-1185">Reference proteome</keyword>
<evidence type="ECO:0000256" key="1">
    <source>
        <dbReference type="SAM" id="MobiDB-lite"/>
    </source>
</evidence>
<dbReference type="KEGG" id="apro:F751_0716"/>
<accession>A0A087SM30</accession>
<evidence type="ECO:0000313" key="3">
    <source>
        <dbReference type="Proteomes" id="UP000028924"/>
    </source>
</evidence>
<organism evidence="2 3">
    <name type="scientific">Auxenochlorella protothecoides</name>
    <name type="common">Green microalga</name>
    <name type="synonym">Chlorella protothecoides</name>
    <dbReference type="NCBI Taxonomy" id="3075"/>
    <lineage>
        <taxon>Eukaryota</taxon>
        <taxon>Viridiplantae</taxon>
        <taxon>Chlorophyta</taxon>
        <taxon>core chlorophytes</taxon>
        <taxon>Trebouxiophyceae</taxon>
        <taxon>Chlorellales</taxon>
        <taxon>Chlorellaceae</taxon>
        <taxon>Auxenochlorella</taxon>
    </lineage>
</organism>
<dbReference type="EMBL" id="KL662135">
    <property type="protein sequence ID" value="KFM26784.1"/>
    <property type="molecule type" value="Genomic_DNA"/>
</dbReference>
<dbReference type="GeneID" id="23612107"/>
<sequence length="93" mass="10641">MDVPFSISMIWSLDTSSKKPMQERNKSTNGIPQHWGPCGRPRLPAIPQRSQTHRSGLSRRRRHQNLNIQHRARCPLASQQEPPKSGHSAMQHT</sequence>
<gene>
    <name evidence="2" type="ORF">F751_0716</name>
</gene>
<reference evidence="2 3" key="1">
    <citation type="journal article" date="2014" name="BMC Genomics">
        <title>Oil accumulation mechanisms of the oleaginous microalga Chlorella protothecoides revealed through its genome, transcriptomes, and proteomes.</title>
        <authorList>
            <person name="Gao C."/>
            <person name="Wang Y."/>
            <person name="Shen Y."/>
            <person name="Yan D."/>
            <person name="He X."/>
            <person name="Dai J."/>
            <person name="Wu Q."/>
        </authorList>
    </citation>
    <scope>NUCLEOTIDE SEQUENCE [LARGE SCALE GENOMIC DNA]</scope>
    <source>
        <strain evidence="2 3">0710</strain>
    </source>
</reference>
<feature type="compositionally biased region" description="Polar residues" evidence="1">
    <location>
        <begin position="77"/>
        <end position="93"/>
    </location>
</feature>
<feature type="region of interest" description="Disordered" evidence="1">
    <location>
        <begin position="14"/>
        <end position="93"/>
    </location>
</feature>
<dbReference type="Proteomes" id="UP000028924">
    <property type="component" value="Unassembled WGS sequence"/>
</dbReference>
<evidence type="ECO:0000313" key="2">
    <source>
        <dbReference type="EMBL" id="KFM26784.1"/>
    </source>
</evidence>